<dbReference type="SUPFAM" id="SSF160964">
    <property type="entry name" value="MalF N-terminal region-like"/>
    <property type="match status" value="1"/>
</dbReference>
<comment type="similarity">
    <text evidence="7">Belongs to the binding-protein-dependent transport system permease family.</text>
</comment>
<comment type="subcellular location">
    <subcellularLocation>
        <location evidence="1 7">Cell membrane</location>
        <topology evidence="1 7">Multi-pass membrane protein</topology>
    </subcellularLocation>
</comment>
<reference evidence="10 11" key="1">
    <citation type="submission" date="2016-10" db="EMBL/GenBank/DDBJ databases">
        <authorList>
            <person name="de Groot N.N."/>
        </authorList>
    </citation>
    <scope>NUCLEOTIDE SEQUENCE [LARGE SCALE GENOMIC DNA]</scope>
    <source>
        <strain evidence="10 11">DSM 21800</strain>
    </source>
</reference>
<dbReference type="SUPFAM" id="SSF161098">
    <property type="entry name" value="MetI-like"/>
    <property type="match status" value="1"/>
</dbReference>
<dbReference type="AlphaFoldDB" id="A0A1H1NJR3"/>
<feature type="transmembrane region" description="Helical" evidence="7">
    <location>
        <begin position="293"/>
        <end position="313"/>
    </location>
</feature>
<dbReference type="Proteomes" id="UP000199103">
    <property type="component" value="Chromosome I"/>
</dbReference>
<gene>
    <name evidence="10" type="ORF">SAMN04489812_0537</name>
</gene>
<dbReference type="GO" id="GO:0005886">
    <property type="term" value="C:plasma membrane"/>
    <property type="evidence" value="ECO:0007669"/>
    <property type="project" value="UniProtKB-SubCell"/>
</dbReference>
<dbReference type="InterPro" id="IPR051393">
    <property type="entry name" value="ABC_transporter_permease"/>
</dbReference>
<keyword evidence="6 7" id="KW-0472">Membrane</keyword>
<proteinExistence type="inferred from homology"/>
<accession>A0A1H1NJR3</accession>
<evidence type="ECO:0000256" key="6">
    <source>
        <dbReference type="ARBA" id="ARBA00023136"/>
    </source>
</evidence>
<keyword evidence="11" id="KW-1185">Reference proteome</keyword>
<dbReference type="GO" id="GO:0055085">
    <property type="term" value="P:transmembrane transport"/>
    <property type="evidence" value="ECO:0007669"/>
    <property type="project" value="InterPro"/>
</dbReference>
<evidence type="ECO:0000256" key="1">
    <source>
        <dbReference type="ARBA" id="ARBA00004651"/>
    </source>
</evidence>
<dbReference type="InterPro" id="IPR035906">
    <property type="entry name" value="MetI-like_sf"/>
</dbReference>
<evidence type="ECO:0000256" key="2">
    <source>
        <dbReference type="ARBA" id="ARBA00022448"/>
    </source>
</evidence>
<feature type="transmembrane region" description="Helical" evidence="7">
    <location>
        <begin position="183"/>
        <end position="205"/>
    </location>
</feature>
<dbReference type="PROSITE" id="PS50928">
    <property type="entry name" value="ABC_TM1"/>
    <property type="match status" value="1"/>
</dbReference>
<evidence type="ECO:0000256" key="4">
    <source>
        <dbReference type="ARBA" id="ARBA00022692"/>
    </source>
</evidence>
<evidence type="ECO:0000256" key="7">
    <source>
        <dbReference type="RuleBase" id="RU363032"/>
    </source>
</evidence>
<feature type="transmembrane region" description="Helical" evidence="7">
    <location>
        <begin position="38"/>
        <end position="61"/>
    </location>
</feature>
<dbReference type="STRING" id="630515.SAMN04489812_0537"/>
<keyword evidence="3" id="KW-1003">Cell membrane</keyword>
<evidence type="ECO:0000256" key="3">
    <source>
        <dbReference type="ARBA" id="ARBA00022475"/>
    </source>
</evidence>
<dbReference type="PANTHER" id="PTHR30193:SF37">
    <property type="entry name" value="INNER MEMBRANE ABC TRANSPORTER PERMEASE PROTEIN YCJO"/>
    <property type="match status" value="1"/>
</dbReference>
<dbReference type="InterPro" id="IPR000515">
    <property type="entry name" value="MetI-like"/>
</dbReference>
<dbReference type="RefSeq" id="WP_157683177.1">
    <property type="nucleotide sequence ID" value="NZ_LT629772.1"/>
</dbReference>
<protein>
    <submittedName>
        <fullName evidence="10">Carbohydrate ABC transporter membrane protein 1, CUT1 family</fullName>
    </submittedName>
</protein>
<dbReference type="Gene3D" id="1.10.3720.10">
    <property type="entry name" value="MetI-like"/>
    <property type="match status" value="1"/>
</dbReference>
<feature type="transmembrane region" description="Helical" evidence="7">
    <location>
        <begin position="93"/>
        <end position="116"/>
    </location>
</feature>
<keyword evidence="4 7" id="KW-0812">Transmembrane</keyword>
<dbReference type="OrthoDB" id="9804439at2"/>
<name>A0A1H1NJR3_9ACTN</name>
<organism evidence="10 11">
    <name type="scientific">Microlunatus soli</name>
    <dbReference type="NCBI Taxonomy" id="630515"/>
    <lineage>
        <taxon>Bacteria</taxon>
        <taxon>Bacillati</taxon>
        <taxon>Actinomycetota</taxon>
        <taxon>Actinomycetes</taxon>
        <taxon>Propionibacteriales</taxon>
        <taxon>Propionibacteriaceae</taxon>
        <taxon>Microlunatus</taxon>
    </lineage>
</organism>
<dbReference type="Pfam" id="PF00528">
    <property type="entry name" value="BPD_transp_1"/>
    <property type="match status" value="1"/>
</dbReference>
<dbReference type="PANTHER" id="PTHR30193">
    <property type="entry name" value="ABC TRANSPORTER PERMEASE PROTEIN"/>
    <property type="match status" value="1"/>
</dbReference>
<evidence type="ECO:0000256" key="5">
    <source>
        <dbReference type="ARBA" id="ARBA00022989"/>
    </source>
</evidence>
<sequence>MTATAVRPPRATGEPGRSSGPRPGNAARIKRSQYQAGYLFVLPTLILFAVFVGWPIAYTIYLSFTSWAGFGYPKPAGMQNYTRMFSDPVAMRALGVTIAFTVITTALQTIVGLIIAVGVNAVWRTVGVVVRTILFIPGIVSFVVSGVLWKLIYDPNIGTLNRTLEAIGLGGLRQTWLADPATVLPSIIVVSLWAGTGTAMLILFAGIQGIDAGLYEAAQVDGAGSLQQFFHVTVPQLRIVLGLVISLGLLNGLKVFDIIYVMTGGGPNHASEVLGTYLYSLAFGSTSGSIPQFGYASAFSIVTMILCTLAVLVQMKITNRSDR</sequence>
<feature type="transmembrane region" description="Helical" evidence="7">
    <location>
        <begin position="239"/>
        <end position="262"/>
    </location>
</feature>
<evidence type="ECO:0000256" key="8">
    <source>
        <dbReference type="SAM" id="MobiDB-lite"/>
    </source>
</evidence>
<dbReference type="EMBL" id="LT629772">
    <property type="protein sequence ID" value="SDR99080.1"/>
    <property type="molecule type" value="Genomic_DNA"/>
</dbReference>
<feature type="transmembrane region" description="Helical" evidence="7">
    <location>
        <begin position="128"/>
        <end position="152"/>
    </location>
</feature>
<evidence type="ECO:0000313" key="10">
    <source>
        <dbReference type="EMBL" id="SDR99080.1"/>
    </source>
</evidence>
<feature type="region of interest" description="Disordered" evidence="8">
    <location>
        <begin position="1"/>
        <end position="26"/>
    </location>
</feature>
<feature type="compositionally biased region" description="Low complexity" evidence="8">
    <location>
        <begin position="15"/>
        <end position="24"/>
    </location>
</feature>
<keyword evidence="2 7" id="KW-0813">Transport</keyword>
<feature type="domain" description="ABC transmembrane type-1" evidence="9">
    <location>
        <begin position="94"/>
        <end position="314"/>
    </location>
</feature>
<evidence type="ECO:0000313" key="11">
    <source>
        <dbReference type="Proteomes" id="UP000199103"/>
    </source>
</evidence>
<dbReference type="CDD" id="cd06261">
    <property type="entry name" value="TM_PBP2"/>
    <property type="match status" value="1"/>
</dbReference>
<keyword evidence="5 7" id="KW-1133">Transmembrane helix</keyword>
<evidence type="ECO:0000259" key="9">
    <source>
        <dbReference type="PROSITE" id="PS50928"/>
    </source>
</evidence>